<evidence type="ECO:0000256" key="1">
    <source>
        <dbReference type="SAM" id="SignalP"/>
    </source>
</evidence>
<evidence type="ECO:0000313" key="3">
    <source>
        <dbReference type="Proteomes" id="UP000242715"/>
    </source>
</evidence>
<keyword evidence="3" id="KW-1185">Reference proteome</keyword>
<protein>
    <recommendedName>
        <fullName evidence="4">Neprosin activation peptide domain-containing protein</fullName>
    </recommendedName>
</protein>
<organism evidence="2 3">
    <name type="scientific">Trifolium subterraneum</name>
    <name type="common">Subterranean clover</name>
    <dbReference type="NCBI Taxonomy" id="3900"/>
    <lineage>
        <taxon>Eukaryota</taxon>
        <taxon>Viridiplantae</taxon>
        <taxon>Streptophyta</taxon>
        <taxon>Embryophyta</taxon>
        <taxon>Tracheophyta</taxon>
        <taxon>Spermatophyta</taxon>
        <taxon>Magnoliopsida</taxon>
        <taxon>eudicotyledons</taxon>
        <taxon>Gunneridae</taxon>
        <taxon>Pentapetalae</taxon>
        <taxon>rosids</taxon>
        <taxon>fabids</taxon>
        <taxon>Fabales</taxon>
        <taxon>Fabaceae</taxon>
        <taxon>Papilionoideae</taxon>
        <taxon>50 kb inversion clade</taxon>
        <taxon>NPAAA clade</taxon>
        <taxon>Hologalegina</taxon>
        <taxon>IRL clade</taxon>
        <taxon>Trifolieae</taxon>
        <taxon>Trifolium</taxon>
    </lineage>
</organism>
<keyword evidence="1" id="KW-0732">Signal</keyword>
<accession>A0A2Z6LGM3</accession>
<feature type="chain" id="PRO_5016436677" description="Neprosin activation peptide domain-containing protein" evidence="1">
    <location>
        <begin position="18"/>
        <end position="86"/>
    </location>
</feature>
<feature type="signal peptide" evidence="1">
    <location>
        <begin position="1"/>
        <end position="17"/>
    </location>
</feature>
<dbReference type="Proteomes" id="UP000242715">
    <property type="component" value="Unassembled WGS sequence"/>
</dbReference>
<reference evidence="3" key="1">
    <citation type="journal article" date="2017" name="Front. Plant Sci.">
        <title>Climate Clever Clovers: New Paradigm to Reduce the Environmental Footprint of Ruminants by Breeding Low Methanogenic Forages Utilizing Haplotype Variation.</title>
        <authorList>
            <person name="Kaur P."/>
            <person name="Appels R."/>
            <person name="Bayer P.E."/>
            <person name="Keeble-Gagnere G."/>
            <person name="Wang J."/>
            <person name="Hirakawa H."/>
            <person name="Shirasawa K."/>
            <person name="Vercoe P."/>
            <person name="Stefanova K."/>
            <person name="Durmic Z."/>
            <person name="Nichols P."/>
            <person name="Revell C."/>
            <person name="Isobe S.N."/>
            <person name="Edwards D."/>
            <person name="Erskine W."/>
        </authorList>
    </citation>
    <scope>NUCLEOTIDE SEQUENCE [LARGE SCALE GENOMIC DNA]</scope>
    <source>
        <strain evidence="3">cv. Daliak</strain>
    </source>
</reference>
<sequence length="86" mass="9996">MKFYVLFLVFFAVFAATRPCFVDSRVLQSPTKTEKITHEPIKELQHLKVSMTTEMVDNEYKMNNRILVDNQYHTMTSGPSRRGSGH</sequence>
<evidence type="ECO:0000313" key="2">
    <source>
        <dbReference type="EMBL" id="GAU12524.1"/>
    </source>
</evidence>
<name>A0A2Z6LGM3_TRISU</name>
<proteinExistence type="predicted"/>
<dbReference type="AlphaFoldDB" id="A0A2Z6LGM3"/>
<gene>
    <name evidence="2" type="ORF">TSUD_182370</name>
</gene>
<evidence type="ECO:0008006" key="4">
    <source>
        <dbReference type="Google" id="ProtNLM"/>
    </source>
</evidence>
<dbReference type="OrthoDB" id="1428142at2759"/>
<dbReference type="EMBL" id="DF973123">
    <property type="protein sequence ID" value="GAU12524.1"/>
    <property type="molecule type" value="Genomic_DNA"/>
</dbReference>